<accession>A0A0N4Z9P5</accession>
<reference evidence="2" key="1">
    <citation type="submission" date="2017-02" db="UniProtKB">
        <authorList>
            <consortium name="WormBaseParasite"/>
        </authorList>
    </citation>
    <scope>IDENTIFICATION</scope>
</reference>
<dbReference type="Proteomes" id="UP000038045">
    <property type="component" value="Unplaced"/>
</dbReference>
<organism evidence="1 2">
    <name type="scientific">Parastrongyloides trichosuri</name>
    <name type="common">Possum-specific nematode worm</name>
    <dbReference type="NCBI Taxonomy" id="131310"/>
    <lineage>
        <taxon>Eukaryota</taxon>
        <taxon>Metazoa</taxon>
        <taxon>Ecdysozoa</taxon>
        <taxon>Nematoda</taxon>
        <taxon>Chromadorea</taxon>
        <taxon>Rhabditida</taxon>
        <taxon>Tylenchina</taxon>
        <taxon>Panagrolaimomorpha</taxon>
        <taxon>Strongyloidoidea</taxon>
        <taxon>Strongyloididae</taxon>
        <taxon>Parastrongyloides</taxon>
    </lineage>
</organism>
<proteinExistence type="predicted"/>
<dbReference type="WBParaSite" id="PTRK_0000407600.1">
    <property type="protein sequence ID" value="PTRK_0000407600.1"/>
    <property type="gene ID" value="PTRK_0000407600"/>
</dbReference>
<evidence type="ECO:0000313" key="2">
    <source>
        <dbReference type="WBParaSite" id="PTRK_0000407600.1"/>
    </source>
</evidence>
<protein>
    <submittedName>
        <fullName evidence="2">Uncharacterized protein</fullName>
    </submittedName>
</protein>
<evidence type="ECO:0000313" key="1">
    <source>
        <dbReference type="Proteomes" id="UP000038045"/>
    </source>
</evidence>
<name>A0A0N4Z9P5_PARTI</name>
<sequence>RFYVIFKKYNYYRYVELKNMKIILILIKKETV</sequence>
<keyword evidence="1" id="KW-1185">Reference proteome</keyword>
<dbReference type="AlphaFoldDB" id="A0A0N4Z9P5"/>